<dbReference type="Proteomes" id="UP000800981">
    <property type="component" value="Unassembled WGS sequence"/>
</dbReference>
<name>A0ABX0GY23_9ACTN</name>
<gene>
    <name evidence="1" type="ORF">G9H71_16970</name>
</gene>
<keyword evidence="2" id="KW-1185">Reference proteome</keyword>
<comment type="caution">
    <text evidence="1">The sequence shown here is derived from an EMBL/GenBank/DDBJ whole genome shotgun (WGS) entry which is preliminary data.</text>
</comment>
<sequence length="162" mass="17321">MRALLVLGGPRLARDPLLQQVRALGAAGWQADVVSFKALDEELRAAVHATGGEVVLLLPTGLRPTVPALAPRSAALARVVRGLVRRAEPYRTKVLGRMPGWAYARRLLHDIDAVRVARAADVAAAVDRDAGLVVWKLARRRPDLTAVNGLGALANVMTRYGG</sequence>
<accession>A0ABX0GY23</accession>
<dbReference type="EMBL" id="JAANNP010000032">
    <property type="protein sequence ID" value="NHC15473.1"/>
    <property type="molecule type" value="Genomic_DNA"/>
</dbReference>
<proteinExistence type="predicted"/>
<evidence type="ECO:0000313" key="2">
    <source>
        <dbReference type="Proteomes" id="UP000800981"/>
    </source>
</evidence>
<dbReference type="RefSeq" id="WP_166283904.1">
    <property type="nucleotide sequence ID" value="NZ_JAANNP010000032.1"/>
</dbReference>
<protein>
    <submittedName>
        <fullName evidence="1">Uncharacterized protein</fullName>
    </submittedName>
</protein>
<evidence type="ECO:0000313" key="1">
    <source>
        <dbReference type="EMBL" id="NHC15473.1"/>
    </source>
</evidence>
<reference evidence="1 2" key="1">
    <citation type="submission" date="2020-03" db="EMBL/GenBank/DDBJ databases">
        <title>Two novel Motilibacter sp.</title>
        <authorList>
            <person name="Liu S."/>
        </authorList>
    </citation>
    <scope>NUCLEOTIDE SEQUENCE [LARGE SCALE GENOMIC DNA]</scope>
    <source>
        <strain evidence="1 2">E257</strain>
    </source>
</reference>
<organism evidence="1 2">
    <name type="scientific">Motilibacter deserti</name>
    <dbReference type="NCBI Taxonomy" id="2714956"/>
    <lineage>
        <taxon>Bacteria</taxon>
        <taxon>Bacillati</taxon>
        <taxon>Actinomycetota</taxon>
        <taxon>Actinomycetes</taxon>
        <taxon>Motilibacterales</taxon>
        <taxon>Motilibacteraceae</taxon>
        <taxon>Motilibacter</taxon>
    </lineage>
</organism>